<dbReference type="HOGENOM" id="CLU_397296_0_0_9"/>
<dbReference type="Gene3D" id="6.20.110.10">
    <property type="match status" value="1"/>
</dbReference>
<feature type="domain" description="Prophage endopeptidase tail N-terminal" evidence="3">
    <location>
        <begin position="2"/>
        <end position="84"/>
    </location>
</feature>
<dbReference type="AlphaFoldDB" id="U4THX1"/>
<evidence type="ECO:0000259" key="2">
    <source>
        <dbReference type="Pfam" id="PF06605"/>
    </source>
</evidence>
<name>U4THX1_9LACO</name>
<keyword evidence="5" id="KW-1185">Reference proteome</keyword>
<evidence type="ECO:0000313" key="4">
    <source>
        <dbReference type="EMBL" id="ERL63769.1"/>
    </source>
</evidence>
<dbReference type="Gene3D" id="3.55.50.40">
    <property type="match status" value="1"/>
</dbReference>
<evidence type="ECO:0000256" key="1">
    <source>
        <dbReference type="SAM" id="MobiDB-lite"/>
    </source>
</evidence>
<dbReference type="Pfam" id="PF18994">
    <property type="entry name" value="Prophage_tailD1"/>
    <property type="match status" value="1"/>
</dbReference>
<organism evidence="4 5">
    <name type="scientific">Schleiferilactobacillus shenzhenensis LY-73</name>
    <dbReference type="NCBI Taxonomy" id="1231336"/>
    <lineage>
        <taxon>Bacteria</taxon>
        <taxon>Bacillati</taxon>
        <taxon>Bacillota</taxon>
        <taxon>Bacilli</taxon>
        <taxon>Lactobacillales</taxon>
        <taxon>Lactobacillaceae</taxon>
        <taxon>Schleiferilactobacillus</taxon>
    </lineage>
</organism>
<accession>U4THX1</accession>
<evidence type="ECO:0000313" key="5">
    <source>
        <dbReference type="Proteomes" id="UP000030647"/>
    </source>
</evidence>
<sequence length="557" mass="61359">MRDANDQSEEWLTAADMDSISVAWHLNEDFSVSLTAYDRPDTHVSFEMLTNENIIVVDGQQFVIKQCSPKLDNGMITKDVTATHVYFNAQYWRVYTKNDGALTYSIQSMMDYVWSNNPLGFTYEVQGSFSNQIITDWGNCSGLDALQKAIDSFGAVVIPDNKHLILYDQNSYKRQTAKQFIWTYNTSQIDLSVDSSAIQNEAMCYGATKDDSHMQPSASGASTDSSGSTTSTPVTGLDAIGTIQYAVPGGKGVPVYDKPGGTPTGQVLENGSRWKVGASVDYNGTTWYQVGGWIDGSYITFSKDGDVEPNDPVTKVVYGIGTIKLDQGKTATTYTEPGGNVAVKDLPNGTQWQILASREIHGVTWYNVGRGEWIDGSVFDFSGNKDVEPQEPKDTSNVGDETTNTKVEYYFDPFLYRDNDSIAKWGERPGPDLTNDQIQHQDTMEAYAANTLQSDPVTTLTITYDTTDDVGKGDVWYLNAKPLGLQTMITVNGIERNPFRNTAPVLTLDNAKQTMKNINAALVADIKHAKRYSDLINATIKHKLMSQTQTGSDESGS</sequence>
<dbReference type="STRING" id="1231336.L248_2186"/>
<evidence type="ECO:0008006" key="6">
    <source>
        <dbReference type="Google" id="ProtNLM"/>
    </source>
</evidence>
<dbReference type="Pfam" id="PF06605">
    <property type="entry name" value="Prophage_tail"/>
    <property type="match status" value="1"/>
</dbReference>
<feature type="domain" description="Tail spike" evidence="2">
    <location>
        <begin position="96"/>
        <end position="521"/>
    </location>
</feature>
<dbReference type="EMBL" id="KI271614">
    <property type="protein sequence ID" value="ERL63769.1"/>
    <property type="molecule type" value="Genomic_DNA"/>
</dbReference>
<protein>
    <recommendedName>
        <fullName evidence="6">Prophage tail endopeptidase domain-containing protein</fullName>
    </recommendedName>
</protein>
<dbReference type="Proteomes" id="UP000030647">
    <property type="component" value="Unassembled WGS sequence"/>
</dbReference>
<dbReference type="InterPro" id="IPR044051">
    <property type="entry name" value="Prophage_tail_N"/>
</dbReference>
<feature type="region of interest" description="Disordered" evidence="1">
    <location>
        <begin position="209"/>
        <end position="233"/>
    </location>
</feature>
<dbReference type="InterPro" id="IPR010572">
    <property type="entry name" value="Tail_dom"/>
</dbReference>
<proteinExistence type="predicted"/>
<dbReference type="eggNOG" id="COG0791">
    <property type="taxonomic scope" value="Bacteria"/>
</dbReference>
<reference evidence="5" key="1">
    <citation type="journal article" date="2013" name="Genome Announc.">
        <title>Whole-Genome Sequencing of Lactobacillus shenzhenensis Strain LY-73T.</title>
        <authorList>
            <person name="Lin Z."/>
            <person name="Liu Z."/>
            <person name="Yang R."/>
            <person name="Zou Y."/>
            <person name="Wan D."/>
            <person name="Chen J."/>
            <person name="Guo M."/>
            <person name="Zhao J."/>
            <person name="Fang C."/>
            <person name="Yang R."/>
            <person name="Liu F."/>
        </authorList>
    </citation>
    <scope>NUCLEOTIDE SEQUENCE [LARGE SCALE GENOMIC DNA]</scope>
    <source>
        <strain evidence="5">LY-73</strain>
    </source>
</reference>
<gene>
    <name evidence="4" type="ORF">L248_2186</name>
</gene>
<evidence type="ECO:0000259" key="3">
    <source>
        <dbReference type="Pfam" id="PF18994"/>
    </source>
</evidence>
<feature type="compositionally biased region" description="Low complexity" evidence="1">
    <location>
        <begin position="217"/>
        <end position="232"/>
    </location>
</feature>